<dbReference type="PANTHER" id="PTHR37422:SF13">
    <property type="entry name" value="LIPOPOLYSACCHARIDE BIOSYNTHESIS PROTEIN PA4999-RELATED"/>
    <property type="match status" value="1"/>
</dbReference>
<reference evidence="7" key="2">
    <citation type="submission" date="2020-09" db="EMBL/GenBank/DDBJ databases">
        <authorList>
            <person name="Sun Q."/>
            <person name="Kim S."/>
        </authorList>
    </citation>
    <scope>NUCLEOTIDE SEQUENCE</scope>
    <source>
        <strain evidence="7">KCTC 22169</strain>
    </source>
</reference>
<feature type="transmembrane region" description="Helical" evidence="5">
    <location>
        <begin position="174"/>
        <end position="192"/>
    </location>
</feature>
<keyword evidence="4 5" id="KW-0472">Membrane</keyword>
<dbReference type="PANTHER" id="PTHR37422">
    <property type="entry name" value="TEICHURONIC ACID BIOSYNTHESIS PROTEIN TUAE"/>
    <property type="match status" value="1"/>
</dbReference>
<keyword evidence="3 5" id="KW-1133">Transmembrane helix</keyword>
<proteinExistence type="predicted"/>
<feature type="transmembrane region" description="Helical" evidence="5">
    <location>
        <begin position="50"/>
        <end position="70"/>
    </location>
</feature>
<evidence type="ECO:0000313" key="7">
    <source>
        <dbReference type="EMBL" id="GGX49572.1"/>
    </source>
</evidence>
<evidence type="ECO:0000313" key="8">
    <source>
        <dbReference type="Proteomes" id="UP000626148"/>
    </source>
</evidence>
<feature type="domain" description="O-antigen ligase-related" evidence="6">
    <location>
        <begin position="208"/>
        <end position="355"/>
    </location>
</feature>
<dbReference type="RefSeq" id="WP_189608024.1">
    <property type="nucleotide sequence ID" value="NZ_BMXR01000003.1"/>
</dbReference>
<dbReference type="AlphaFoldDB" id="A0A918K510"/>
<keyword evidence="2 5" id="KW-0812">Transmembrane</keyword>
<comment type="caution">
    <text evidence="7">The sequence shown here is derived from an EMBL/GenBank/DDBJ whole genome shotgun (WGS) entry which is preliminary data.</text>
</comment>
<feature type="transmembrane region" description="Helical" evidence="5">
    <location>
        <begin position="136"/>
        <end position="154"/>
    </location>
</feature>
<dbReference type="InterPro" id="IPR051533">
    <property type="entry name" value="WaaL-like"/>
</dbReference>
<feature type="transmembrane region" description="Helical" evidence="5">
    <location>
        <begin position="408"/>
        <end position="425"/>
    </location>
</feature>
<feature type="transmembrane region" description="Helical" evidence="5">
    <location>
        <begin position="346"/>
        <end position="364"/>
    </location>
</feature>
<evidence type="ECO:0000259" key="6">
    <source>
        <dbReference type="Pfam" id="PF04932"/>
    </source>
</evidence>
<feature type="transmembrane region" description="Helical" evidence="5">
    <location>
        <begin position="223"/>
        <end position="242"/>
    </location>
</feature>
<evidence type="ECO:0000256" key="4">
    <source>
        <dbReference type="ARBA" id="ARBA00023136"/>
    </source>
</evidence>
<evidence type="ECO:0000256" key="5">
    <source>
        <dbReference type="SAM" id="Phobius"/>
    </source>
</evidence>
<organism evidence="7 8">
    <name type="scientific">Saccharospirillum salsuginis</name>
    <dbReference type="NCBI Taxonomy" id="418750"/>
    <lineage>
        <taxon>Bacteria</taxon>
        <taxon>Pseudomonadati</taxon>
        <taxon>Pseudomonadota</taxon>
        <taxon>Gammaproteobacteria</taxon>
        <taxon>Oceanospirillales</taxon>
        <taxon>Saccharospirillaceae</taxon>
        <taxon>Saccharospirillum</taxon>
    </lineage>
</organism>
<dbReference type="Proteomes" id="UP000626148">
    <property type="component" value="Unassembled WGS sequence"/>
</dbReference>
<keyword evidence="8" id="KW-1185">Reference proteome</keyword>
<evidence type="ECO:0000256" key="1">
    <source>
        <dbReference type="ARBA" id="ARBA00004141"/>
    </source>
</evidence>
<comment type="subcellular location">
    <subcellularLocation>
        <location evidence="1">Membrane</location>
        <topology evidence="1">Multi-pass membrane protein</topology>
    </subcellularLocation>
</comment>
<feature type="transmembrane region" description="Helical" evidence="5">
    <location>
        <begin position="249"/>
        <end position="266"/>
    </location>
</feature>
<dbReference type="Pfam" id="PF04932">
    <property type="entry name" value="Wzy_C"/>
    <property type="match status" value="1"/>
</dbReference>
<evidence type="ECO:0000256" key="2">
    <source>
        <dbReference type="ARBA" id="ARBA00022692"/>
    </source>
</evidence>
<feature type="transmembrane region" description="Helical" evidence="5">
    <location>
        <begin position="199"/>
        <end position="217"/>
    </location>
</feature>
<dbReference type="GO" id="GO:0016020">
    <property type="term" value="C:membrane"/>
    <property type="evidence" value="ECO:0007669"/>
    <property type="project" value="UniProtKB-SubCell"/>
</dbReference>
<protein>
    <recommendedName>
        <fullName evidence="6">O-antigen ligase-related domain-containing protein</fullName>
    </recommendedName>
</protein>
<feature type="transmembrane region" description="Helical" evidence="5">
    <location>
        <begin position="110"/>
        <end position="129"/>
    </location>
</feature>
<name>A0A918K510_9GAMM</name>
<reference evidence="7" key="1">
    <citation type="journal article" date="2014" name="Int. J. Syst. Evol. Microbiol.">
        <title>Complete genome sequence of Corynebacterium casei LMG S-19264T (=DSM 44701T), isolated from a smear-ripened cheese.</title>
        <authorList>
            <consortium name="US DOE Joint Genome Institute (JGI-PGF)"/>
            <person name="Walter F."/>
            <person name="Albersmeier A."/>
            <person name="Kalinowski J."/>
            <person name="Ruckert C."/>
        </authorList>
    </citation>
    <scope>NUCLEOTIDE SEQUENCE</scope>
    <source>
        <strain evidence="7">KCTC 22169</strain>
    </source>
</reference>
<feature type="transmembrane region" description="Helical" evidence="5">
    <location>
        <begin position="82"/>
        <end position="98"/>
    </location>
</feature>
<dbReference type="EMBL" id="BMXR01000003">
    <property type="protein sequence ID" value="GGX49572.1"/>
    <property type="molecule type" value="Genomic_DNA"/>
</dbReference>
<accession>A0A918K510</accession>
<gene>
    <name evidence="7" type="ORF">GCM10007392_16130</name>
</gene>
<sequence>MSKFALLFLAIFFGGITAAFFYSATGAFVLYELVYFFNPDNRWWSASIPGLRYSLISVMVMMMALAINYRRLGSKSPWLDQPVFKWMVAILCMYYVMYIHALDIQSHDRFTFEFTKLVIIMLIAYKLIHSERALDAVLWGYLIGATYLGYLTTVTGRNSGNRVEGIGLVDAPDSNGAAATLVPAATLLMYYFWKGNKKVKLLCCISGAFIANGLVLINSRGSFLGAVVGVVFYLCYMLFSRYQKEGQRATAIMTLVLGLAGGLYVTDDTFWDRMDTLRSVENKEQSGASRMDFWLVTFDVMKDYPMGVGIAGYQRVSANYLEESQLAKNAGVRAVHSSWFQGLAELGWPGPILFFGMMVSLYRLSSRTKNYLLQHDRTDEYFKVLAIEGALLAFMVSATFIDRFRAEILYWMILFLAAASNVYYLQHVNQRQGQTNGLIRRRTLTRESRLT</sequence>
<dbReference type="InterPro" id="IPR007016">
    <property type="entry name" value="O-antigen_ligase-rel_domated"/>
</dbReference>
<evidence type="ECO:0000256" key="3">
    <source>
        <dbReference type="ARBA" id="ARBA00022989"/>
    </source>
</evidence>
<feature type="transmembrane region" description="Helical" evidence="5">
    <location>
        <begin position="384"/>
        <end position="402"/>
    </location>
</feature>